<proteinExistence type="predicted"/>
<name>C5LV47_PERM5</name>
<keyword evidence="2" id="KW-1185">Reference proteome</keyword>
<dbReference type="Proteomes" id="UP000007800">
    <property type="component" value="Unassembled WGS sequence"/>
</dbReference>
<feature type="non-terminal residue" evidence="1">
    <location>
        <position position="59"/>
    </location>
</feature>
<reference evidence="1 2" key="1">
    <citation type="submission" date="2008-07" db="EMBL/GenBank/DDBJ databases">
        <authorList>
            <person name="El-Sayed N."/>
            <person name="Caler E."/>
            <person name="Inman J."/>
            <person name="Amedeo P."/>
            <person name="Hass B."/>
            <person name="Wortman J."/>
        </authorList>
    </citation>
    <scope>NUCLEOTIDE SEQUENCE [LARGE SCALE GENOMIC DNA]</scope>
    <source>
        <strain evidence="2">ATCC 50983 / TXsc</strain>
    </source>
</reference>
<dbReference type="RefSeq" id="XP_002766679.1">
    <property type="nucleotide sequence ID" value="XM_002766633.1"/>
</dbReference>
<dbReference type="AlphaFoldDB" id="C5LV47"/>
<evidence type="ECO:0000313" key="2">
    <source>
        <dbReference type="Proteomes" id="UP000007800"/>
    </source>
</evidence>
<organism evidence="2">
    <name type="scientific">Perkinsus marinus (strain ATCC 50983 / TXsc)</name>
    <dbReference type="NCBI Taxonomy" id="423536"/>
    <lineage>
        <taxon>Eukaryota</taxon>
        <taxon>Sar</taxon>
        <taxon>Alveolata</taxon>
        <taxon>Perkinsozoa</taxon>
        <taxon>Perkinsea</taxon>
        <taxon>Perkinsida</taxon>
        <taxon>Perkinsidae</taxon>
        <taxon>Perkinsus</taxon>
    </lineage>
</organism>
<evidence type="ECO:0000313" key="1">
    <source>
        <dbReference type="EMBL" id="EEQ99396.1"/>
    </source>
</evidence>
<sequence length="59" mass="6957">MVGPEDAVSPLEGLNCEQRQVFCEREEELRDEHEEYLRLHPELRQVLNDFIAANLLHQP</sequence>
<dbReference type="InParanoid" id="C5LV47"/>
<dbReference type="EMBL" id="GG685759">
    <property type="protein sequence ID" value="EEQ99396.1"/>
    <property type="molecule type" value="Genomic_DNA"/>
</dbReference>
<gene>
    <name evidence="1" type="ORF">Pmar_PMAR008381</name>
</gene>
<protein>
    <submittedName>
        <fullName evidence="1">Uncharacterized protein</fullName>
    </submittedName>
</protein>
<accession>C5LV47</accession>
<dbReference type="GeneID" id="9045741"/>